<evidence type="ECO:0000259" key="12">
    <source>
        <dbReference type="Pfam" id="PF02581"/>
    </source>
</evidence>
<reference evidence="13 14" key="1">
    <citation type="submission" date="2024-09" db="EMBL/GenBank/DDBJ databases">
        <authorList>
            <person name="Sun Q."/>
            <person name="Mori K."/>
        </authorList>
    </citation>
    <scope>NUCLEOTIDE SEQUENCE [LARGE SCALE GENOMIC DNA]</scope>
    <source>
        <strain evidence="13 14">CCM 4839</strain>
    </source>
</reference>
<dbReference type="Proteomes" id="UP001589818">
    <property type="component" value="Unassembled WGS sequence"/>
</dbReference>
<dbReference type="Gene3D" id="3.10.20.30">
    <property type="match status" value="1"/>
</dbReference>
<dbReference type="GO" id="GO:0004789">
    <property type="term" value="F:thiamine-phosphate diphosphorylase activity"/>
    <property type="evidence" value="ECO:0007669"/>
    <property type="project" value="UniProtKB-EC"/>
</dbReference>
<comment type="function">
    <text evidence="9">Condenses 4-methyl-5-(beta-hydroxyethyl)thiazole monophosphate (THZ-P) and 2-methyl-4-amino-5-hydroxymethyl pyrimidine pyrophosphate (HMP-PP) to form thiamine monophosphate (TMP).</text>
</comment>
<feature type="binding site" evidence="9">
    <location>
        <begin position="137"/>
        <end position="139"/>
    </location>
    <ligand>
        <name>2-[(2R,5Z)-2-carboxy-4-methylthiazol-5(2H)-ylidene]ethyl phosphate</name>
        <dbReference type="ChEBI" id="CHEBI:62899"/>
    </ligand>
</feature>
<keyword evidence="5 9" id="KW-0784">Thiamine biosynthesis</keyword>
<comment type="similarity">
    <text evidence="9 10">Belongs to the thiamine-phosphate synthase family.</text>
</comment>
<dbReference type="CDD" id="cd00565">
    <property type="entry name" value="Ubl_ThiS"/>
    <property type="match status" value="1"/>
</dbReference>
<protein>
    <recommendedName>
        <fullName evidence="9">Thiamine-phosphate synthase</fullName>
        <shortName evidence="9">TP synthase</shortName>
        <shortName evidence="9">TPS</shortName>
        <ecNumber evidence="9">2.5.1.3</ecNumber>
    </recommendedName>
    <alternativeName>
        <fullName evidence="9">Thiamine-phosphate pyrophosphorylase</fullName>
        <shortName evidence="9">TMP pyrophosphorylase</shortName>
        <shortName evidence="9">TMP-PPase</shortName>
    </alternativeName>
</protein>
<feature type="binding site" evidence="9">
    <location>
        <begin position="40"/>
        <end position="44"/>
    </location>
    <ligand>
        <name>4-amino-2-methyl-5-(diphosphooxymethyl)pyrimidine</name>
        <dbReference type="ChEBI" id="CHEBI:57841"/>
    </ligand>
</feature>
<comment type="catalytic activity">
    <reaction evidence="6 9 10">
        <text>4-methyl-5-(2-phosphooxyethyl)-thiazole + 4-amino-2-methyl-5-(diphosphooxymethyl)pyrimidine + H(+) = thiamine phosphate + diphosphate</text>
        <dbReference type="Rhea" id="RHEA:22328"/>
        <dbReference type="ChEBI" id="CHEBI:15378"/>
        <dbReference type="ChEBI" id="CHEBI:33019"/>
        <dbReference type="ChEBI" id="CHEBI:37575"/>
        <dbReference type="ChEBI" id="CHEBI:57841"/>
        <dbReference type="ChEBI" id="CHEBI:58296"/>
        <dbReference type="EC" id="2.5.1.3"/>
    </reaction>
</comment>
<feature type="binding site" evidence="9">
    <location>
        <position position="140"/>
    </location>
    <ligand>
        <name>4-amino-2-methyl-5-(diphosphooxymethyl)pyrimidine</name>
        <dbReference type="ChEBI" id="CHEBI:57841"/>
    </ligand>
</feature>
<dbReference type="InterPro" id="IPR003749">
    <property type="entry name" value="ThiS/MoaD-like"/>
</dbReference>
<gene>
    <name evidence="9 13" type="primary">thiE</name>
    <name evidence="13" type="ORF">ACFFJ8_13310</name>
</gene>
<proteinExistence type="inferred from homology"/>
<comment type="pathway">
    <text evidence="1 9 11">Cofactor biosynthesis; thiamine diphosphate biosynthesis; thiamine phosphate from 4-amino-2-methyl-5-diphosphomethylpyrimidine and 4-methyl-5-(2-phosphoethyl)-thiazole: step 1/1.</text>
</comment>
<dbReference type="InterPro" id="IPR013785">
    <property type="entry name" value="Aldolase_TIM"/>
</dbReference>
<evidence type="ECO:0000256" key="6">
    <source>
        <dbReference type="ARBA" id="ARBA00047334"/>
    </source>
</evidence>
<dbReference type="Pfam" id="PF02597">
    <property type="entry name" value="ThiS"/>
    <property type="match status" value="1"/>
</dbReference>
<dbReference type="InterPro" id="IPR010035">
    <property type="entry name" value="Thi_S"/>
</dbReference>
<feature type="binding site" evidence="9">
    <location>
        <position position="92"/>
    </location>
    <ligand>
        <name>Mg(2+)</name>
        <dbReference type="ChEBI" id="CHEBI:18420"/>
    </ligand>
</feature>
<evidence type="ECO:0000256" key="2">
    <source>
        <dbReference type="ARBA" id="ARBA00022679"/>
    </source>
</evidence>
<dbReference type="EC" id="2.5.1.3" evidence="9"/>
<feature type="binding site" evidence="9">
    <location>
        <position position="167"/>
    </location>
    <ligand>
        <name>2-[(2R,5Z)-2-carboxy-4-methylthiazol-5(2H)-ylidene]ethyl phosphate</name>
        <dbReference type="ChEBI" id="CHEBI:62899"/>
    </ligand>
</feature>
<dbReference type="SUPFAM" id="SSF54285">
    <property type="entry name" value="MoaD/ThiS"/>
    <property type="match status" value="1"/>
</dbReference>
<evidence type="ECO:0000313" key="13">
    <source>
        <dbReference type="EMBL" id="MFC0392345.1"/>
    </source>
</evidence>
<dbReference type="Gene3D" id="3.20.20.70">
    <property type="entry name" value="Aldolase class I"/>
    <property type="match status" value="1"/>
</dbReference>
<evidence type="ECO:0000313" key="14">
    <source>
        <dbReference type="Proteomes" id="UP001589818"/>
    </source>
</evidence>
<name>A0ABV6J8Y3_9BACL</name>
<evidence type="ECO:0000256" key="3">
    <source>
        <dbReference type="ARBA" id="ARBA00022723"/>
    </source>
</evidence>
<dbReference type="Pfam" id="PF02581">
    <property type="entry name" value="TMP-TENI"/>
    <property type="match status" value="1"/>
</dbReference>
<dbReference type="RefSeq" id="WP_204819448.1">
    <property type="nucleotide sequence ID" value="NZ_JANHOF010000003.1"/>
</dbReference>
<keyword evidence="2 9" id="KW-0808">Transferase</keyword>
<evidence type="ECO:0000256" key="5">
    <source>
        <dbReference type="ARBA" id="ARBA00022977"/>
    </source>
</evidence>
<dbReference type="PANTHER" id="PTHR20857:SF15">
    <property type="entry name" value="THIAMINE-PHOSPHATE SYNTHASE"/>
    <property type="match status" value="1"/>
</dbReference>
<dbReference type="InterPro" id="IPR012675">
    <property type="entry name" value="Beta-grasp_dom_sf"/>
</dbReference>
<dbReference type="HAMAP" id="MF_00097">
    <property type="entry name" value="TMP_synthase"/>
    <property type="match status" value="1"/>
</dbReference>
<dbReference type="NCBIfam" id="TIGR01683">
    <property type="entry name" value="thiS"/>
    <property type="match status" value="1"/>
</dbReference>
<evidence type="ECO:0000256" key="8">
    <source>
        <dbReference type="ARBA" id="ARBA00047883"/>
    </source>
</evidence>
<comment type="caution">
    <text evidence="13">The sequence shown here is derived from an EMBL/GenBank/DDBJ whole genome shotgun (WGS) entry which is preliminary data.</text>
</comment>
<dbReference type="CDD" id="cd00564">
    <property type="entry name" value="TMP_TenI"/>
    <property type="match status" value="1"/>
</dbReference>
<dbReference type="InterPro" id="IPR022998">
    <property type="entry name" value="ThiamineP_synth_TenI"/>
</dbReference>
<evidence type="ECO:0000256" key="4">
    <source>
        <dbReference type="ARBA" id="ARBA00022842"/>
    </source>
</evidence>
<evidence type="ECO:0000256" key="1">
    <source>
        <dbReference type="ARBA" id="ARBA00005165"/>
    </source>
</evidence>
<evidence type="ECO:0000256" key="7">
    <source>
        <dbReference type="ARBA" id="ARBA00047851"/>
    </source>
</evidence>
<comment type="catalytic activity">
    <reaction evidence="8 9 10">
        <text>2-[(2R,5Z)-2-carboxy-4-methylthiazol-5(2H)-ylidene]ethyl phosphate + 4-amino-2-methyl-5-(diphosphooxymethyl)pyrimidine + 2 H(+) = thiamine phosphate + CO2 + diphosphate</text>
        <dbReference type="Rhea" id="RHEA:47844"/>
        <dbReference type="ChEBI" id="CHEBI:15378"/>
        <dbReference type="ChEBI" id="CHEBI:16526"/>
        <dbReference type="ChEBI" id="CHEBI:33019"/>
        <dbReference type="ChEBI" id="CHEBI:37575"/>
        <dbReference type="ChEBI" id="CHEBI:57841"/>
        <dbReference type="ChEBI" id="CHEBI:62899"/>
        <dbReference type="EC" id="2.5.1.3"/>
    </reaction>
</comment>
<organism evidence="13 14">
    <name type="scientific">Paenibacillus mendelii</name>
    <dbReference type="NCBI Taxonomy" id="206163"/>
    <lineage>
        <taxon>Bacteria</taxon>
        <taxon>Bacillati</taxon>
        <taxon>Bacillota</taxon>
        <taxon>Bacilli</taxon>
        <taxon>Bacillales</taxon>
        <taxon>Paenibacillaceae</taxon>
        <taxon>Paenibacillus</taxon>
    </lineage>
</organism>
<evidence type="ECO:0000256" key="11">
    <source>
        <dbReference type="RuleBase" id="RU004253"/>
    </source>
</evidence>
<feature type="binding site" evidence="9">
    <location>
        <position position="72"/>
    </location>
    <ligand>
        <name>4-amino-2-methyl-5-(diphosphooxymethyl)pyrimidine</name>
        <dbReference type="ChEBI" id="CHEBI:57841"/>
    </ligand>
</feature>
<dbReference type="InterPro" id="IPR016155">
    <property type="entry name" value="Mopterin_synth/thiamin_S_b"/>
</dbReference>
<keyword evidence="4 9" id="KW-0460">Magnesium</keyword>
<sequence length="285" mass="30856">MSSKWKDFRLYVITGVNYHPGRSLMTVMEQTLQGGADIIQLRAKDMTKREVLAQAYALRKLTRHYDVPLIINDHIDIALAVDADGVHLGQDDLPLAEARRILGADRIIGISTHSIEQALRAERDGADYIGVGPVFPTGTKPGRQAVTTSYVQEAAQRIRIPFVAIGGITTSNVNEVLAAGAARICAVSAIVGSDDPAHECRSFLQAIHASDQSKPGQVDLKQIRVNGRAEQTSARHVTELVQQLGLEGKRIVVELNGQILARDAWGEAEIENGATLEMVHFVGGG</sequence>
<comment type="catalytic activity">
    <reaction evidence="7 9 10">
        <text>2-(2-carboxy-4-methylthiazol-5-yl)ethyl phosphate + 4-amino-2-methyl-5-(diphosphooxymethyl)pyrimidine + 2 H(+) = thiamine phosphate + CO2 + diphosphate</text>
        <dbReference type="Rhea" id="RHEA:47848"/>
        <dbReference type="ChEBI" id="CHEBI:15378"/>
        <dbReference type="ChEBI" id="CHEBI:16526"/>
        <dbReference type="ChEBI" id="CHEBI:33019"/>
        <dbReference type="ChEBI" id="CHEBI:37575"/>
        <dbReference type="ChEBI" id="CHEBI:57841"/>
        <dbReference type="ChEBI" id="CHEBI:62890"/>
        <dbReference type="EC" id="2.5.1.3"/>
    </reaction>
</comment>
<feature type="binding site" evidence="9">
    <location>
        <begin position="187"/>
        <end position="188"/>
    </location>
    <ligand>
        <name>2-[(2R,5Z)-2-carboxy-4-methylthiazol-5(2H)-ylidene]ethyl phosphate</name>
        <dbReference type="ChEBI" id="CHEBI:62899"/>
    </ligand>
</feature>
<dbReference type="NCBIfam" id="TIGR00693">
    <property type="entry name" value="thiE"/>
    <property type="match status" value="1"/>
</dbReference>
<feature type="binding site" evidence="9">
    <location>
        <position position="111"/>
    </location>
    <ligand>
        <name>4-amino-2-methyl-5-(diphosphooxymethyl)pyrimidine</name>
        <dbReference type="ChEBI" id="CHEBI:57841"/>
    </ligand>
</feature>
<dbReference type="InterPro" id="IPR034291">
    <property type="entry name" value="TMP_synthase"/>
</dbReference>
<accession>A0ABV6J8Y3</accession>
<feature type="domain" description="Thiamine phosphate synthase/TenI" evidence="12">
    <location>
        <begin position="10"/>
        <end position="190"/>
    </location>
</feature>
<dbReference type="SUPFAM" id="SSF51391">
    <property type="entry name" value="Thiamin phosphate synthase"/>
    <property type="match status" value="1"/>
</dbReference>
<keyword evidence="14" id="KW-1185">Reference proteome</keyword>
<evidence type="ECO:0000256" key="10">
    <source>
        <dbReference type="RuleBase" id="RU003826"/>
    </source>
</evidence>
<dbReference type="EMBL" id="JBHLVF010000017">
    <property type="protein sequence ID" value="MFC0392345.1"/>
    <property type="molecule type" value="Genomic_DNA"/>
</dbReference>
<comment type="cofactor">
    <cofactor evidence="9">
        <name>Mg(2+)</name>
        <dbReference type="ChEBI" id="CHEBI:18420"/>
    </cofactor>
    <text evidence="9">Binds 1 Mg(2+) ion per subunit.</text>
</comment>
<keyword evidence="3 9" id="KW-0479">Metal-binding</keyword>
<dbReference type="InterPro" id="IPR036206">
    <property type="entry name" value="ThiamineP_synth_sf"/>
</dbReference>
<dbReference type="PANTHER" id="PTHR20857">
    <property type="entry name" value="THIAMINE-PHOSPHATE PYROPHOSPHORYLASE"/>
    <property type="match status" value="1"/>
</dbReference>
<feature type="binding site" evidence="9">
    <location>
        <position position="73"/>
    </location>
    <ligand>
        <name>Mg(2+)</name>
        <dbReference type="ChEBI" id="CHEBI:18420"/>
    </ligand>
</feature>
<evidence type="ECO:0000256" key="9">
    <source>
        <dbReference type="HAMAP-Rule" id="MF_00097"/>
    </source>
</evidence>